<organism evidence="1 2">
    <name type="scientific">Cinchona calisaya</name>
    <dbReference type="NCBI Taxonomy" id="153742"/>
    <lineage>
        <taxon>Eukaryota</taxon>
        <taxon>Viridiplantae</taxon>
        <taxon>Streptophyta</taxon>
        <taxon>Embryophyta</taxon>
        <taxon>Tracheophyta</taxon>
        <taxon>Spermatophyta</taxon>
        <taxon>Magnoliopsida</taxon>
        <taxon>eudicotyledons</taxon>
        <taxon>Gunneridae</taxon>
        <taxon>Pentapetalae</taxon>
        <taxon>asterids</taxon>
        <taxon>lamiids</taxon>
        <taxon>Gentianales</taxon>
        <taxon>Rubiaceae</taxon>
        <taxon>Cinchonoideae</taxon>
        <taxon>Cinchoneae</taxon>
        <taxon>Cinchona</taxon>
    </lineage>
</organism>
<comment type="caution">
    <text evidence="1">The sequence shown here is derived from an EMBL/GenBank/DDBJ whole genome shotgun (WGS) entry which is preliminary data.</text>
</comment>
<dbReference type="AlphaFoldDB" id="A0ABD3APM5"/>
<evidence type="ECO:0000313" key="1">
    <source>
        <dbReference type="EMBL" id="KAL3533130.1"/>
    </source>
</evidence>
<proteinExistence type="predicted"/>
<dbReference type="Proteomes" id="UP001630127">
    <property type="component" value="Unassembled WGS sequence"/>
</dbReference>
<sequence length="129" mass="14299">MLAQRIPNLMRRLLALYSYGFSSLGLHSSAGSSRNYDFLQTRCEDFNSSGELHSTSSFKLAILPLKEQFELSLAPFLQLLSSGGSPIASRKVSVTRIADPQLPCHLAVRKEQPILCQRAQLQVFPPPLP</sequence>
<reference evidence="1 2" key="1">
    <citation type="submission" date="2024-11" db="EMBL/GenBank/DDBJ databases">
        <title>A near-complete genome assembly of Cinchona calisaya.</title>
        <authorList>
            <person name="Lian D.C."/>
            <person name="Zhao X.W."/>
            <person name="Wei L."/>
        </authorList>
    </citation>
    <scope>NUCLEOTIDE SEQUENCE [LARGE SCALE GENOMIC DNA]</scope>
    <source>
        <tissue evidence="1">Nenye</tissue>
    </source>
</reference>
<keyword evidence="2" id="KW-1185">Reference proteome</keyword>
<protein>
    <submittedName>
        <fullName evidence="1">Uncharacterized protein</fullName>
    </submittedName>
</protein>
<dbReference type="EMBL" id="JBJUIK010000003">
    <property type="protein sequence ID" value="KAL3533130.1"/>
    <property type="molecule type" value="Genomic_DNA"/>
</dbReference>
<evidence type="ECO:0000313" key="2">
    <source>
        <dbReference type="Proteomes" id="UP001630127"/>
    </source>
</evidence>
<gene>
    <name evidence="1" type="ORF">ACH5RR_006651</name>
</gene>
<name>A0ABD3APM5_9GENT</name>
<accession>A0ABD3APM5</accession>